<name>A0A9W8CSV8_9FUNG</name>
<dbReference type="GO" id="GO:0004565">
    <property type="term" value="F:beta-galactosidase activity"/>
    <property type="evidence" value="ECO:0007669"/>
    <property type="project" value="UniProtKB-EC"/>
</dbReference>
<evidence type="ECO:0000256" key="8">
    <source>
        <dbReference type="RuleBase" id="RU003679"/>
    </source>
</evidence>
<evidence type="ECO:0000256" key="2">
    <source>
        <dbReference type="ARBA" id="ARBA00009809"/>
    </source>
</evidence>
<dbReference type="InterPro" id="IPR019801">
    <property type="entry name" value="Glyco_hydro_35_CS"/>
</dbReference>
<feature type="domain" description="Glycoside hydrolase 35 catalytic" evidence="10">
    <location>
        <begin position="38"/>
        <end position="342"/>
    </location>
</feature>
<dbReference type="AlphaFoldDB" id="A0A9W8CSV8"/>
<dbReference type="Pfam" id="PF21467">
    <property type="entry name" value="BetaGal_gal-bd"/>
    <property type="match status" value="1"/>
</dbReference>
<dbReference type="SUPFAM" id="SSF51445">
    <property type="entry name" value="(Trans)glycosidases"/>
    <property type="match status" value="1"/>
</dbReference>
<accession>A0A9W8CSV8</accession>
<dbReference type="InterPro" id="IPR017853">
    <property type="entry name" value="GH"/>
</dbReference>
<evidence type="ECO:0000259" key="10">
    <source>
        <dbReference type="Pfam" id="PF01301"/>
    </source>
</evidence>
<dbReference type="InterPro" id="IPR031330">
    <property type="entry name" value="Gly_Hdrlase_35_cat"/>
</dbReference>
<dbReference type="InterPro" id="IPR048913">
    <property type="entry name" value="BetaGal_gal-bd"/>
</dbReference>
<feature type="non-terminal residue" evidence="12">
    <location>
        <position position="774"/>
    </location>
</feature>
<evidence type="ECO:0000259" key="11">
    <source>
        <dbReference type="Pfam" id="PF21467"/>
    </source>
</evidence>
<evidence type="ECO:0000256" key="3">
    <source>
        <dbReference type="ARBA" id="ARBA00012756"/>
    </source>
</evidence>
<evidence type="ECO:0000256" key="5">
    <source>
        <dbReference type="ARBA" id="ARBA00022801"/>
    </source>
</evidence>
<dbReference type="EC" id="3.2.1.23" evidence="3 7"/>
<dbReference type="PROSITE" id="PS01182">
    <property type="entry name" value="GLYCOSYL_HYDROL_F35"/>
    <property type="match status" value="1"/>
</dbReference>
<keyword evidence="4 9" id="KW-0732">Signal</keyword>
<feature type="domain" description="Beta-galactosidase galactose-binding" evidence="11">
    <location>
        <begin position="642"/>
        <end position="737"/>
    </location>
</feature>
<dbReference type="EMBL" id="JANBOI010002047">
    <property type="protein sequence ID" value="KAJ1725050.1"/>
    <property type="molecule type" value="Genomic_DNA"/>
</dbReference>
<reference evidence="12" key="1">
    <citation type="submission" date="2022-07" db="EMBL/GenBank/DDBJ databases">
        <title>Phylogenomic reconstructions and comparative analyses of Kickxellomycotina fungi.</title>
        <authorList>
            <person name="Reynolds N.K."/>
            <person name="Stajich J.E."/>
            <person name="Barry K."/>
            <person name="Grigoriev I.V."/>
            <person name="Crous P."/>
            <person name="Smith M.E."/>
        </authorList>
    </citation>
    <scope>NUCLEOTIDE SEQUENCE</scope>
    <source>
        <strain evidence="12">BCRC 34381</strain>
    </source>
</reference>
<evidence type="ECO:0000313" key="12">
    <source>
        <dbReference type="EMBL" id="KAJ1725050.1"/>
    </source>
</evidence>
<dbReference type="PROSITE" id="PS51257">
    <property type="entry name" value="PROKAR_LIPOPROTEIN"/>
    <property type="match status" value="1"/>
</dbReference>
<feature type="signal peptide" evidence="9">
    <location>
        <begin position="1"/>
        <end position="18"/>
    </location>
</feature>
<comment type="catalytic activity">
    <reaction evidence="1 7">
        <text>Hydrolysis of terminal non-reducing beta-D-galactose residues in beta-D-galactosides.</text>
        <dbReference type="EC" id="3.2.1.23"/>
    </reaction>
</comment>
<feature type="chain" id="PRO_5040824546" description="Beta-galactosidase" evidence="9">
    <location>
        <begin position="19"/>
        <end position="774"/>
    </location>
</feature>
<proteinExistence type="inferred from homology"/>
<evidence type="ECO:0000256" key="6">
    <source>
        <dbReference type="ARBA" id="ARBA00023295"/>
    </source>
</evidence>
<dbReference type="Pfam" id="PF01301">
    <property type="entry name" value="Glyco_hydro_35"/>
    <property type="match status" value="1"/>
</dbReference>
<comment type="similarity">
    <text evidence="2 8">Belongs to the glycosyl hydrolase 35 family.</text>
</comment>
<evidence type="ECO:0000256" key="1">
    <source>
        <dbReference type="ARBA" id="ARBA00001412"/>
    </source>
</evidence>
<comment type="caution">
    <text evidence="12">The sequence shown here is derived from an EMBL/GenBank/DDBJ whole genome shotgun (WGS) entry which is preliminary data.</text>
</comment>
<evidence type="ECO:0000256" key="7">
    <source>
        <dbReference type="RuleBase" id="RU000675"/>
    </source>
</evidence>
<keyword evidence="6 7" id="KW-0326">Glycosidase</keyword>
<evidence type="ECO:0000256" key="9">
    <source>
        <dbReference type="SAM" id="SignalP"/>
    </source>
</evidence>
<dbReference type="Proteomes" id="UP001143981">
    <property type="component" value="Unassembled WGS sequence"/>
</dbReference>
<evidence type="ECO:0000256" key="4">
    <source>
        <dbReference type="ARBA" id="ARBA00022729"/>
    </source>
</evidence>
<dbReference type="PANTHER" id="PTHR23421">
    <property type="entry name" value="BETA-GALACTOSIDASE RELATED"/>
    <property type="match status" value="1"/>
</dbReference>
<sequence length="774" mass="87027">MRTAIVALAALATGVACALQRQVPGDPYTVGYSARGLEIDGQPRMLVTGAIHYPRSTPAMWDSLMKKAKEGGLNTVDTYVFWNMHEPVKGHYDFATDRANLPLFLEMARQNGLFVMLRIGPYVCAEWNYGGFPQWLRHEPGIVFRTYSEPFLREMKRFVGKVLDVVDPFMPEHGGPIVALQIENEYGNIQGHYGRDGDRYAEWCGRTAQGFNTSVPWVMCSQQTHLVDAIPTDNGFYCDQGLARFRQKYPQFPGMWTEMWPAWFQRWGEPAPHRPIEDIAYAVAKWFANGGTYVSYYMYHGGTNFGRTSGPFLLTSYDYDGFLDEYGLENWPKYLHLRELHRVLLDNERLLSLNSAPDPIKLSDSPAATAHVYGSLDKDYLAFLVNSDAKRSVQVEFDGRKLVLPRWSVTIARRTGGAALAVLHNTGRLSARVRAAQKRPARFESIDHGVSAGAIRWRPLSGAARRTKSVGSTRPLEHISITDDQTDYLWYRTRVEVPAACARDGQDYSLVLHDAGDVAFAYFNGHFAGMQHGREDRLATFAFDVPPAALAQNQSVDIAILSQTMGMRHLSPGMEDYSRGLLGRVVLCGQDITTGKWKMQPGLEGEQLPGDPPVRTTSAAAGPEWRMYDSHTDKQHHGQMRWYALDLNSAALAAGGEDQRLGVDLSSMTKGQLWINGHHLGRYWLRRAPSKESHRPCQSCSYGGWYGPDSMCRQRCGEPSQRYYHLPRSYLDPTGHNVLYVLEELGGRPEDIAIAYRVSEMPAEEARALHLLLC</sequence>
<dbReference type="PRINTS" id="PR00742">
    <property type="entry name" value="GLHYDRLASE35"/>
</dbReference>
<dbReference type="Gene3D" id="2.60.120.260">
    <property type="entry name" value="Galactose-binding domain-like"/>
    <property type="match status" value="2"/>
</dbReference>
<dbReference type="InterPro" id="IPR008979">
    <property type="entry name" value="Galactose-bd-like_sf"/>
</dbReference>
<dbReference type="SUPFAM" id="SSF49785">
    <property type="entry name" value="Galactose-binding domain-like"/>
    <property type="match status" value="2"/>
</dbReference>
<dbReference type="FunFam" id="3.20.20.80:FF:000006">
    <property type="entry name" value="Beta-galactosidase"/>
    <property type="match status" value="1"/>
</dbReference>
<evidence type="ECO:0000313" key="13">
    <source>
        <dbReference type="Proteomes" id="UP001143981"/>
    </source>
</evidence>
<protein>
    <recommendedName>
        <fullName evidence="3 7">Beta-galactosidase</fullName>
        <ecNumber evidence="3 7">3.2.1.23</ecNumber>
    </recommendedName>
</protein>
<dbReference type="OrthoDB" id="1657402at2759"/>
<keyword evidence="13" id="KW-1185">Reference proteome</keyword>
<keyword evidence="5 7" id="KW-0378">Hydrolase</keyword>
<gene>
    <name evidence="12" type="ORF">LPJ61_005677</name>
</gene>
<dbReference type="Gene3D" id="3.20.20.80">
    <property type="entry name" value="Glycosidases"/>
    <property type="match status" value="1"/>
</dbReference>
<dbReference type="GO" id="GO:0005975">
    <property type="term" value="P:carbohydrate metabolic process"/>
    <property type="evidence" value="ECO:0007669"/>
    <property type="project" value="InterPro"/>
</dbReference>
<dbReference type="InterPro" id="IPR001944">
    <property type="entry name" value="Glycoside_Hdrlase_35"/>
</dbReference>
<organism evidence="12 13">
    <name type="scientific">Coemansia biformis</name>
    <dbReference type="NCBI Taxonomy" id="1286918"/>
    <lineage>
        <taxon>Eukaryota</taxon>
        <taxon>Fungi</taxon>
        <taxon>Fungi incertae sedis</taxon>
        <taxon>Zoopagomycota</taxon>
        <taxon>Kickxellomycotina</taxon>
        <taxon>Kickxellomycetes</taxon>
        <taxon>Kickxellales</taxon>
        <taxon>Kickxellaceae</taxon>
        <taxon>Coemansia</taxon>
    </lineage>
</organism>